<reference evidence="1" key="2">
    <citation type="journal article" date="2015" name="Data Brief">
        <title>Shoot transcriptome of the giant reed, Arundo donax.</title>
        <authorList>
            <person name="Barrero R.A."/>
            <person name="Guerrero F.D."/>
            <person name="Moolhuijzen P."/>
            <person name="Goolsby J.A."/>
            <person name="Tidwell J."/>
            <person name="Bellgard S.E."/>
            <person name="Bellgard M.I."/>
        </authorList>
    </citation>
    <scope>NUCLEOTIDE SEQUENCE</scope>
    <source>
        <tissue evidence="1">Shoot tissue taken approximately 20 cm above the soil surface</tissue>
    </source>
</reference>
<name>A0A0A9BH18_ARUDO</name>
<accession>A0A0A9BH18</accession>
<organism evidence="1">
    <name type="scientific">Arundo donax</name>
    <name type="common">Giant reed</name>
    <name type="synonym">Donax arundinaceus</name>
    <dbReference type="NCBI Taxonomy" id="35708"/>
    <lineage>
        <taxon>Eukaryota</taxon>
        <taxon>Viridiplantae</taxon>
        <taxon>Streptophyta</taxon>
        <taxon>Embryophyta</taxon>
        <taxon>Tracheophyta</taxon>
        <taxon>Spermatophyta</taxon>
        <taxon>Magnoliopsida</taxon>
        <taxon>Liliopsida</taxon>
        <taxon>Poales</taxon>
        <taxon>Poaceae</taxon>
        <taxon>PACMAD clade</taxon>
        <taxon>Arundinoideae</taxon>
        <taxon>Arundineae</taxon>
        <taxon>Arundo</taxon>
    </lineage>
</organism>
<evidence type="ECO:0000313" key="1">
    <source>
        <dbReference type="EMBL" id="JAD58577.1"/>
    </source>
</evidence>
<dbReference type="AlphaFoldDB" id="A0A0A9BH18"/>
<sequence length="23" mass="2562">MDYVDMINLYVLSSKDLGSPPGF</sequence>
<reference evidence="1" key="1">
    <citation type="submission" date="2014-09" db="EMBL/GenBank/DDBJ databases">
        <authorList>
            <person name="Magalhaes I.L.F."/>
            <person name="Oliveira U."/>
            <person name="Santos F.R."/>
            <person name="Vidigal T.H.D.A."/>
            <person name="Brescovit A.D."/>
            <person name="Santos A.J."/>
        </authorList>
    </citation>
    <scope>NUCLEOTIDE SEQUENCE</scope>
    <source>
        <tissue evidence="1">Shoot tissue taken approximately 20 cm above the soil surface</tissue>
    </source>
</reference>
<dbReference type="EMBL" id="GBRH01239318">
    <property type="protein sequence ID" value="JAD58577.1"/>
    <property type="molecule type" value="Transcribed_RNA"/>
</dbReference>
<proteinExistence type="predicted"/>
<protein>
    <submittedName>
        <fullName evidence="1">Uncharacterized protein</fullName>
    </submittedName>
</protein>